<dbReference type="InterPro" id="IPR002464">
    <property type="entry name" value="DNA/RNA_helicase_DEAH_CS"/>
</dbReference>
<evidence type="ECO:0000256" key="5">
    <source>
        <dbReference type="ARBA" id="ARBA00022806"/>
    </source>
</evidence>
<comment type="catalytic activity">
    <reaction evidence="9">
        <text>ATP + H2O = ADP + phosphate + H(+)</text>
        <dbReference type="Rhea" id="RHEA:13065"/>
        <dbReference type="ChEBI" id="CHEBI:15377"/>
        <dbReference type="ChEBI" id="CHEBI:15378"/>
        <dbReference type="ChEBI" id="CHEBI:30616"/>
        <dbReference type="ChEBI" id="CHEBI:43474"/>
        <dbReference type="ChEBI" id="CHEBI:456216"/>
        <dbReference type="EC" id="3.6.4.13"/>
    </reaction>
</comment>
<dbReference type="InterPro" id="IPR001650">
    <property type="entry name" value="Helicase_C-like"/>
</dbReference>
<dbReference type="PROSITE" id="PS51194">
    <property type="entry name" value="HELICASE_CTER"/>
    <property type="match status" value="1"/>
</dbReference>
<evidence type="ECO:0000256" key="9">
    <source>
        <dbReference type="ARBA" id="ARBA00047984"/>
    </source>
</evidence>
<dbReference type="CDD" id="cd17973">
    <property type="entry name" value="DEXHc_DHX15"/>
    <property type="match status" value="1"/>
</dbReference>
<evidence type="ECO:0000256" key="1">
    <source>
        <dbReference type="ARBA" id="ARBA00012552"/>
    </source>
</evidence>
<dbReference type="EC" id="3.6.4.13" evidence="1"/>
<dbReference type="SMART" id="SM00847">
    <property type="entry name" value="HA2"/>
    <property type="match status" value="1"/>
</dbReference>
<dbReference type="FunFam" id="1.20.120.1080:FF:000003">
    <property type="entry name" value="Pre-mRNA-splicing factor ATP-dependent RNA helicase PRP43"/>
    <property type="match status" value="1"/>
</dbReference>
<feature type="domain" description="Helicase C-terminal" evidence="13">
    <location>
        <begin position="284"/>
        <end position="471"/>
    </location>
</feature>
<dbReference type="GO" id="GO:0071014">
    <property type="term" value="C:post-mRNA release spliceosomal complex"/>
    <property type="evidence" value="ECO:0007669"/>
    <property type="project" value="UniProtKB-ARBA"/>
</dbReference>
<name>A0A2N1J9M0_9BASI</name>
<dbReference type="Gene3D" id="1.20.120.1080">
    <property type="match status" value="1"/>
</dbReference>
<dbReference type="Pfam" id="PF07717">
    <property type="entry name" value="OB_NTP_bind"/>
    <property type="match status" value="1"/>
</dbReference>
<dbReference type="InterPro" id="IPR027417">
    <property type="entry name" value="P-loop_NTPase"/>
</dbReference>
<keyword evidence="6" id="KW-0067">ATP-binding</keyword>
<dbReference type="InterPro" id="IPR014001">
    <property type="entry name" value="Helicase_ATP-bd"/>
</dbReference>
<dbReference type="InterPro" id="IPR048333">
    <property type="entry name" value="HA2_WH"/>
</dbReference>
<accession>A0A2N1J9M0</accession>
<gene>
    <name evidence="14" type="primary">PRP43</name>
    <name evidence="14" type="ORF">MVES_002821</name>
</gene>
<evidence type="ECO:0000256" key="4">
    <source>
        <dbReference type="ARBA" id="ARBA00022801"/>
    </source>
</evidence>
<keyword evidence="7" id="KW-0508">mRNA splicing</keyword>
<dbReference type="PROSITE" id="PS51192">
    <property type="entry name" value="HELICASE_ATP_BIND_1"/>
    <property type="match status" value="1"/>
</dbReference>
<dbReference type="Pfam" id="PF00271">
    <property type="entry name" value="Helicase_C"/>
    <property type="match status" value="1"/>
</dbReference>
<dbReference type="GeneID" id="80902481"/>
<evidence type="ECO:0000313" key="14">
    <source>
        <dbReference type="EMBL" id="PKI83251.1"/>
    </source>
</evidence>
<evidence type="ECO:0000256" key="10">
    <source>
        <dbReference type="ARBA" id="ARBA00055599"/>
    </source>
</evidence>
<dbReference type="PANTHER" id="PTHR18934:SF109">
    <property type="entry name" value="ATP-DEPENDENT RNA HELICASE DHX15 HOMOLOG"/>
    <property type="match status" value="1"/>
</dbReference>
<evidence type="ECO:0000256" key="2">
    <source>
        <dbReference type="ARBA" id="ARBA00022664"/>
    </source>
</evidence>
<dbReference type="Pfam" id="PF00270">
    <property type="entry name" value="DEAD"/>
    <property type="match status" value="1"/>
</dbReference>
<dbReference type="FunFam" id="3.40.50.300:FF:001148">
    <property type="entry name" value="Pre-mRNA-splicing factor ATP-dependent RNA helicase DHX15/PRP43"/>
    <property type="match status" value="1"/>
</dbReference>
<dbReference type="RefSeq" id="XP_056063768.1">
    <property type="nucleotide sequence ID" value="XM_056207793.1"/>
</dbReference>
<evidence type="ECO:0000256" key="3">
    <source>
        <dbReference type="ARBA" id="ARBA00022741"/>
    </source>
</evidence>
<evidence type="ECO:0000256" key="6">
    <source>
        <dbReference type="ARBA" id="ARBA00022840"/>
    </source>
</evidence>
<dbReference type="SMART" id="SM00487">
    <property type="entry name" value="DEXDc"/>
    <property type="match status" value="1"/>
</dbReference>
<keyword evidence="4" id="KW-0378">Hydrolase</keyword>
<dbReference type="FunFam" id="3.40.50.300:FF:000007">
    <property type="entry name" value="Pre-mRNA-splicing factor ATP-dependent RNA helicase"/>
    <property type="match status" value="1"/>
</dbReference>
<dbReference type="Pfam" id="PF21010">
    <property type="entry name" value="HA2_C"/>
    <property type="match status" value="1"/>
</dbReference>
<feature type="region of interest" description="Disordered" evidence="11">
    <location>
        <begin position="1"/>
        <end position="35"/>
    </location>
</feature>
<dbReference type="CDD" id="cd18791">
    <property type="entry name" value="SF2_C_RHA"/>
    <property type="match status" value="1"/>
</dbReference>
<dbReference type="SMART" id="SM00490">
    <property type="entry name" value="HELICc"/>
    <property type="match status" value="1"/>
</dbReference>
<dbReference type="PANTHER" id="PTHR18934">
    <property type="entry name" value="ATP-DEPENDENT RNA HELICASE"/>
    <property type="match status" value="1"/>
</dbReference>
<dbReference type="SUPFAM" id="SSF52540">
    <property type="entry name" value="P-loop containing nucleoside triphosphate hydrolases"/>
    <property type="match status" value="1"/>
</dbReference>
<dbReference type="Proteomes" id="UP000232875">
    <property type="component" value="Unassembled WGS sequence"/>
</dbReference>
<dbReference type="GO" id="GO:0003724">
    <property type="term" value="F:RNA helicase activity"/>
    <property type="evidence" value="ECO:0007669"/>
    <property type="project" value="UniProtKB-EC"/>
</dbReference>
<keyword evidence="5" id="KW-0347">Helicase</keyword>
<protein>
    <recommendedName>
        <fullName evidence="1">RNA helicase</fullName>
        <ecNumber evidence="1">3.6.4.13</ecNumber>
    </recommendedName>
</protein>
<dbReference type="PROSITE" id="PS00690">
    <property type="entry name" value="DEAH_ATP_HELICASE"/>
    <property type="match status" value="1"/>
</dbReference>
<dbReference type="OrthoDB" id="10253254at2759"/>
<evidence type="ECO:0000256" key="8">
    <source>
        <dbReference type="ARBA" id="ARBA00024333"/>
    </source>
</evidence>
<comment type="similarity">
    <text evidence="8">Belongs to the DEAD box helicase family. DEAH subfamily. DDX15/PRP43 sub-subfamily.</text>
</comment>
<sequence length="761" mass="85808">MAKHTANGEAKENPYLSHRAPHERMSGSSGKNPMEGLVWRQVTGKQARRVLDADVNPFANGGLRPYSASYKKILQKRKELPVYAQMEEFYEKFNNNQIMVMIGETGSGKTTQIPQFVALTDLEQHRGTASGQAPKMIACTQPRRVAAMSVAKRVAEEMDLTLGNEVGYTIRFEDMTDRSTFLKYMTDGMLLREAMNDPNLSRYSTVILDEAHERTLATDILMGLLKDVAKRRPDLKIIVMSATLDAIKFQKYFNNAPLLKVPGRTFPVEIFYTQEPEKDYVEAAIRTVLMIHQAEEPGDILVFLTGEDEIEDACRKIRNEADKLLDEEPDLCGPLKAVPLYSSLPPAQQQRIFDAAPQPAREGGPPGRKVVVSTNIAETSLTIDGIVYVVDPGFSKQKVYNPRIRVESLLVSPISKASAQQRAGRAGRTRPGKCFRLYTEKDWAAELIEQTYPEILRSNLANTVLELKKLGIDNLVTFDYMDPPAPETVMRALEMLNYLGAFDDTGNLTPLGEMMAEFPLDPQLAKMLITSPEFRCSNEILSIAAMLSVPSVFVRPSQSLQRQQADAARAEFAYPDGDHLTLLNVYHAYKNNAVDFSTGADWCWQNYLSHRALIQADNVRQQLQRTMEKFDLDLVSLPFEDKRYYTNIRQAIACGFFMQVAHKSGGGSGKSAYTTVKDNQVVAPHPSTSLDHMPEFLVYHEFVLTTRNFIRTVTEVRPEWLLDFAPAYYDPRTLDGELRRVFEGILKRRESQGHSAKKPRH</sequence>
<dbReference type="EMBL" id="KZ454992">
    <property type="protein sequence ID" value="PKI83251.1"/>
    <property type="molecule type" value="Genomic_DNA"/>
</dbReference>
<dbReference type="InterPro" id="IPR011709">
    <property type="entry name" value="DEAD-box_helicase_OB_fold"/>
</dbReference>
<evidence type="ECO:0000259" key="12">
    <source>
        <dbReference type="PROSITE" id="PS51192"/>
    </source>
</evidence>
<keyword evidence="3" id="KW-0547">Nucleotide-binding</keyword>
<reference evidence="14 15" key="1">
    <citation type="submission" date="2017-10" db="EMBL/GenBank/DDBJ databases">
        <title>A novel species of cold-tolerant Malassezia isolated from bats.</title>
        <authorList>
            <person name="Lorch J.M."/>
            <person name="Palmer J.M."/>
            <person name="Vanderwolf K.J."/>
            <person name="Schmidt K.Z."/>
            <person name="Verant M.L."/>
            <person name="Weller T.J."/>
            <person name="Blehert D.S."/>
        </authorList>
    </citation>
    <scope>NUCLEOTIDE SEQUENCE [LARGE SCALE GENOMIC DNA]</scope>
    <source>
        <strain evidence="14 15">NWHC:44797-103</strain>
    </source>
</reference>
<dbReference type="GO" id="GO:0000390">
    <property type="term" value="P:spliceosomal complex disassembly"/>
    <property type="evidence" value="ECO:0007669"/>
    <property type="project" value="UniProtKB-ARBA"/>
</dbReference>
<dbReference type="InterPro" id="IPR011545">
    <property type="entry name" value="DEAD/DEAH_box_helicase_dom"/>
</dbReference>
<evidence type="ECO:0000256" key="7">
    <source>
        <dbReference type="ARBA" id="ARBA00023187"/>
    </source>
</evidence>
<comment type="function">
    <text evidence="10">Pre-mRNA processing factor involved in disassembly of spliceosomes after the release of mature mRNA.</text>
</comment>
<organism evidence="14 15">
    <name type="scientific">Malassezia vespertilionis</name>
    <dbReference type="NCBI Taxonomy" id="2020962"/>
    <lineage>
        <taxon>Eukaryota</taxon>
        <taxon>Fungi</taxon>
        <taxon>Dikarya</taxon>
        <taxon>Basidiomycota</taxon>
        <taxon>Ustilaginomycotina</taxon>
        <taxon>Malasseziomycetes</taxon>
        <taxon>Malasseziales</taxon>
        <taxon>Malasseziaceae</taxon>
        <taxon>Malassezia</taxon>
    </lineage>
</organism>
<evidence type="ECO:0000259" key="13">
    <source>
        <dbReference type="PROSITE" id="PS51194"/>
    </source>
</evidence>
<feature type="domain" description="Helicase ATP-binding" evidence="12">
    <location>
        <begin position="90"/>
        <end position="262"/>
    </location>
</feature>
<dbReference type="GO" id="GO:0003723">
    <property type="term" value="F:RNA binding"/>
    <property type="evidence" value="ECO:0007669"/>
    <property type="project" value="TreeGrafter"/>
</dbReference>
<keyword evidence="15" id="KW-1185">Reference proteome</keyword>
<dbReference type="Gene3D" id="3.40.50.300">
    <property type="entry name" value="P-loop containing nucleotide triphosphate hydrolases"/>
    <property type="match status" value="2"/>
</dbReference>
<dbReference type="InterPro" id="IPR044756">
    <property type="entry name" value="DHX15_DEXHc"/>
</dbReference>
<dbReference type="InterPro" id="IPR007502">
    <property type="entry name" value="Helicase-assoc_dom"/>
</dbReference>
<keyword evidence="2" id="KW-0507">mRNA processing</keyword>
<dbReference type="STRING" id="2020962.A0A2N1J9M0"/>
<evidence type="ECO:0000256" key="11">
    <source>
        <dbReference type="SAM" id="MobiDB-lite"/>
    </source>
</evidence>
<evidence type="ECO:0000313" key="15">
    <source>
        <dbReference type="Proteomes" id="UP000232875"/>
    </source>
</evidence>
<proteinExistence type="inferred from homology"/>
<dbReference type="AlphaFoldDB" id="A0A2N1J9M0"/>
<dbReference type="GO" id="GO:0005524">
    <property type="term" value="F:ATP binding"/>
    <property type="evidence" value="ECO:0007669"/>
    <property type="project" value="UniProtKB-KW"/>
</dbReference>
<dbReference type="Pfam" id="PF04408">
    <property type="entry name" value="WHD_HA2"/>
    <property type="match status" value="1"/>
</dbReference>
<dbReference type="GO" id="GO:0016787">
    <property type="term" value="F:hydrolase activity"/>
    <property type="evidence" value="ECO:0007669"/>
    <property type="project" value="UniProtKB-KW"/>
</dbReference>